<dbReference type="EC" id="4.3.1.17" evidence="4"/>
<evidence type="ECO:0000256" key="7">
    <source>
        <dbReference type="ARBA" id="ARBA00022723"/>
    </source>
</evidence>
<evidence type="ECO:0000256" key="1">
    <source>
        <dbReference type="ARBA" id="ARBA00001966"/>
    </source>
</evidence>
<comment type="cofactor">
    <cofactor evidence="1">
        <name>[4Fe-4S] cluster</name>
        <dbReference type="ChEBI" id="CHEBI:49883"/>
    </cofactor>
</comment>
<evidence type="ECO:0000256" key="8">
    <source>
        <dbReference type="ARBA" id="ARBA00023004"/>
    </source>
</evidence>
<evidence type="ECO:0000256" key="12">
    <source>
        <dbReference type="ARBA" id="ARBA00049406"/>
    </source>
</evidence>
<sequence length="165" mass="17554">MTVSAFDLFGIGIGPSSSHTVGPMRAALRFAGRRARGAAPPRRAREGGAVRLARRDRQGPRQRRRGGPRLAGEAPETVDPRSPTVDDVWATGRLRLLDRHEIGFGPRTSCCTGGGRCPSTPTGCASPRTVRPARRCSAPSTTGADMKTEYKETSRGGLALTVVEC</sequence>
<feature type="compositionally biased region" description="Basic and acidic residues" evidence="13">
    <location>
        <begin position="43"/>
        <end position="59"/>
    </location>
</feature>
<comment type="similarity">
    <text evidence="3">Belongs to the iron-sulfur dependent L-serine dehydratase family.</text>
</comment>
<comment type="catalytic activity">
    <reaction evidence="12">
        <text>L-serine = pyruvate + NH4(+)</text>
        <dbReference type="Rhea" id="RHEA:19169"/>
        <dbReference type="ChEBI" id="CHEBI:15361"/>
        <dbReference type="ChEBI" id="CHEBI:28938"/>
        <dbReference type="ChEBI" id="CHEBI:33384"/>
        <dbReference type="EC" id="4.3.1.17"/>
    </reaction>
</comment>
<evidence type="ECO:0000313" key="15">
    <source>
        <dbReference type="EMBL" id="GAA4702769.1"/>
    </source>
</evidence>
<comment type="caution">
    <text evidence="15">The sequence shown here is derived from an EMBL/GenBank/DDBJ whole genome shotgun (WGS) entry which is preliminary data.</text>
</comment>
<evidence type="ECO:0000259" key="14">
    <source>
        <dbReference type="Pfam" id="PF03315"/>
    </source>
</evidence>
<dbReference type="InterPro" id="IPR005131">
    <property type="entry name" value="Ser_deHydtase_bsu"/>
</dbReference>
<evidence type="ECO:0000256" key="10">
    <source>
        <dbReference type="ARBA" id="ARBA00023239"/>
    </source>
</evidence>
<proteinExistence type="inferred from homology"/>
<evidence type="ECO:0000313" key="16">
    <source>
        <dbReference type="Proteomes" id="UP001500325"/>
    </source>
</evidence>
<protein>
    <recommendedName>
        <fullName evidence="4">L-serine ammonia-lyase</fullName>
        <ecNumber evidence="4">4.3.1.17</ecNumber>
    </recommendedName>
    <alternativeName>
        <fullName evidence="11">L-serine deaminase</fullName>
    </alternativeName>
</protein>
<dbReference type="InterPro" id="IPR029009">
    <property type="entry name" value="ASB_dom_sf"/>
</dbReference>
<dbReference type="PANTHER" id="PTHR30182:SF1">
    <property type="entry name" value="L-SERINE DEHYDRATASE 1"/>
    <property type="match status" value="1"/>
</dbReference>
<keyword evidence="5" id="KW-0312">Gluconeogenesis</keyword>
<gene>
    <name evidence="15" type="ORF">GCM10023215_47560</name>
</gene>
<reference evidence="16" key="1">
    <citation type="journal article" date="2019" name="Int. J. Syst. Evol. Microbiol.">
        <title>The Global Catalogue of Microorganisms (GCM) 10K type strain sequencing project: providing services to taxonomists for standard genome sequencing and annotation.</title>
        <authorList>
            <consortium name="The Broad Institute Genomics Platform"/>
            <consortium name="The Broad Institute Genome Sequencing Center for Infectious Disease"/>
            <person name="Wu L."/>
            <person name="Ma J."/>
        </authorList>
    </citation>
    <scope>NUCLEOTIDE SEQUENCE [LARGE SCALE GENOMIC DNA]</scope>
    <source>
        <strain evidence="16">JCM 18055</strain>
    </source>
</reference>
<keyword evidence="16" id="KW-1185">Reference proteome</keyword>
<feature type="region of interest" description="Disordered" evidence="13">
    <location>
        <begin position="33"/>
        <end position="85"/>
    </location>
</feature>
<dbReference type="Proteomes" id="UP001500325">
    <property type="component" value="Unassembled WGS sequence"/>
</dbReference>
<comment type="pathway">
    <text evidence="2">Carbohydrate biosynthesis; gluconeogenesis.</text>
</comment>
<dbReference type="InterPro" id="IPR051318">
    <property type="entry name" value="Fe-S_L-Ser"/>
</dbReference>
<dbReference type="Pfam" id="PF03315">
    <property type="entry name" value="SDH_beta"/>
    <property type="match status" value="1"/>
</dbReference>
<keyword evidence="8" id="KW-0408">Iron</keyword>
<dbReference type="EMBL" id="BAABIC010000018">
    <property type="protein sequence ID" value="GAA4702769.1"/>
    <property type="molecule type" value="Genomic_DNA"/>
</dbReference>
<evidence type="ECO:0000256" key="6">
    <source>
        <dbReference type="ARBA" id="ARBA00022485"/>
    </source>
</evidence>
<evidence type="ECO:0000256" key="3">
    <source>
        <dbReference type="ARBA" id="ARBA00008636"/>
    </source>
</evidence>
<keyword evidence="6" id="KW-0004">4Fe-4S</keyword>
<evidence type="ECO:0000256" key="2">
    <source>
        <dbReference type="ARBA" id="ARBA00004742"/>
    </source>
</evidence>
<keyword evidence="10" id="KW-0456">Lyase</keyword>
<evidence type="ECO:0000256" key="5">
    <source>
        <dbReference type="ARBA" id="ARBA00022432"/>
    </source>
</evidence>
<keyword evidence="7" id="KW-0479">Metal-binding</keyword>
<accession>A0ABP8XBF4</accession>
<dbReference type="PANTHER" id="PTHR30182">
    <property type="entry name" value="L-SERINE DEHYDRATASE"/>
    <property type="match status" value="1"/>
</dbReference>
<name>A0ABP8XBF4_9PSEU</name>
<keyword evidence="9" id="KW-0411">Iron-sulfur</keyword>
<feature type="domain" description="Serine dehydratase beta chain" evidence="14">
    <location>
        <begin position="4"/>
        <end position="34"/>
    </location>
</feature>
<evidence type="ECO:0000256" key="9">
    <source>
        <dbReference type="ARBA" id="ARBA00023014"/>
    </source>
</evidence>
<evidence type="ECO:0000256" key="13">
    <source>
        <dbReference type="SAM" id="MobiDB-lite"/>
    </source>
</evidence>
<dbReference type="Gene3D" id="3.30.1330.90">
    <property type="entry name" value="D-3-phosphoglycerate dehydrogenase, domain 3"/>
    <property type="match status" value="1"/>
</dbReference>
<evidence type="ECO:0000256" key="11">
    <source>
        <dbReference type="ARBA" id="ARBA00041766"/>
    </source>
</evidence>
<evidence type="ECO:0000256" key="4">
    <source>
        <dbReference type="ARBA" id="ARBA00012093"/>
    </source>
</evidence>
<organism evidence="15 16">
    <name type="scientific">Pseudonocardia yuanmonensis</name>
    <dbReference type="NCBI Taxonomy" id="1095914"/>
    <lineage>
        <taxon>Bacteria</taxon>
        <taxon>Bacillati</taxon>
        <taxon>Actinomycetota</taxon>
        <taxon>Actinomycetes</taxon>
        <taxon>Pseudonocardiales</taxon>
        <taxon>Pseudonocardiaceae</taxon>
        <taxon>Pseudonocardia</taxon>
    </lineage>
</organism>